<proteinExistence type="predicted"/>
<evidence type="ECO:0000313" key="1">
    <source>
        <dbReference type="EMBL" id="NLW34880.1"/>
    </source>
</evidence>
<dbReference type="AlphaFoldDB" id="A0A971S021"/>
<organism evidence="1 2">
    <name type="scientific">Syntrophorhabdus aromaticivorans</name>
    <dbReference type="NCBI Taxonomy" id="328301"/>
    <lineage>
        <taxon>Bacteria</taxon>
        <taxon>Pseudomonadati</taxon>
        <taxon>Thermodesulfobacteriota</taxon>
        <taxon>Syntrophorhabdia</taxon>
        <taxon>Syntrophorhabdales</taxon>
        <taxon>Syntrophorhabdaceae</taxon>
        <taxon>Syntrophorhabdus</taxon>
    </lineage>
</organism>
<dbReference type="EMBL" id="JAAYEE010000090">
    <property type="protein sequence ID" value="NLW34880.1"/>
    <property type="molecule type" value="Genomic_DNA"/>
</dbReference>
<evidence type="ECO:0000313" key="2">
    <source>
        <dbReference type="Proteomes" id="UP000777265"/>
    </source>
</evidence>
<name>A0A971S021_9BACT</name>
<dbReference type="Proteomes" id="UP000777265">
    <property type="component" value="Unassembled WGS sequence"/>
</dbReference>
<sequence length="95" mass="10990">RMTDYIGEEITLTMLNNWTATSHPHEMPLSWLPAFIQATGGQRRSSEVLSRHSGLYLLPGPEALRAETQSLRERRKKIDREIRARETLIEQMEGK</sequence>
<comment type="caution">
    <text evidence="1">The sequence shown here is derived from an EMBL/GenBank/DDBJ whole genome shotgun (WGS) entry which is preliminary data.</text>
</comment>
<reference evidence="1" key="2">
    <citation type="submission" date="2020-01" db="EMBL/GenBank/DDBJ databases">
        <authorList>
            <person name="Campanaro S."/>
        </authorList>
    </citation>
    <scope>NUCLEOTIDE SEQUENCE</scope>
    <source>
        <strain evidence="1">AS06rmzACSIP_7</strain>
    </source>
</reference>
<feature type="non-terminal residue" evidence="1">
    <location>
        <position position="1"/>
    </location>
</feature>
<protein>
    <submittedName>
        <fullName evidence="1">Uncharacterized protein</fullName>
    </submittedName>
</protein>
<reference evidence="1" key="1">
    <citation type="journal article" date="2020" name="Biotechnol. Biofuels">
        <title>New insights from the biogas microbiome by comprehensive genome-resolved metagenomics of nearly 1600 species originating from multiple anaerobic digesters.</title>
        <authorList>
            <person name="Campanaro S."/>
            <person name="Treu L."/>
            <person name="Rodriguez-R L.M."/>
            <person name="Kovalovszki A."/>
            <person name="Ziels R.M."/>
            <person name="Maus I."/>
            <person name="Zhu X."/>
            <person name="Kougias P.G."/>
            <person name="Basile A."/>
            <person name="Luo G."/>
            <person name="Schluter A."/>
            <person name="Konstantinidis K.T."/>
            <person name="Angelidaki I."/>
        </authorList>
    </citation>
    <scope>NUCLEOTIDE SEQUENCE</scope>
    <source>
        <strain evidence="1">AS06rmzACSIP_7</strain>
    </source>
</reference>
<gene>
    <name evidence="1" type="ORF">GXY80_05275</name>
</gene>
<accession>A0A971S021</accession>